<protein>
    <submittedName>
        <fullName evidence="1">Uncharacterized protein</fullName>
    </submittedName>
</protein>
<organism evidence="1 2">
    <name type="scientific">Streptomyces albospinus</name>
    <dbReference type="NCBI Taxonomy" id="285515"/>
    <lineage>
        <taxon>Bacteria</taxon>
        <taxon>Bacillati</taxon>
        <taxon>Actinomycetota</taxon>
        <taxon>Actinomycetes</taxon>
        <taxon>Kitasatosporales</taxon>
        <taxon>Streptomycetaceae</taxon>
        <taxon>Streptomyces</taxon>
    </lineage>
</organism>
<accession>A0ABQ2UZW7</accession>
<dbReference type="Proteomes" id="UP000654471">
    <property type="component" value="Unassembled WGS sequence"/>
</dbReference>
<proteinExistence type="predicted"/>
<gene>
    <name evidence="1" type="ORF">GCM10010211_29080</name>
</gene>
<evidence type="ECO:0000313" key="2">
    <source>
        <dbReference type="Proteomes" id="UP000654471"/>
    </source>
</evidence>
<evidence type="ECO:0000313" key="1">
    <source>
        <dbReference type="EMBL" id="GGU62227.1"/>
    </source>
</evidence>
<keyword evidence="2" id="KW-1185">Reference proteome</keyword>
<dbReference type="EMBL" id="BMRP01000008">
    <property type="protein sequence ID" value="GGU62227.1"/>
    <property type="molecule type" value="Genomic_DNA"/>
</dbReference>
<reference evidence="2" key="1">
    <citation type="journal article" date="2019" name="Int. J. Syst. Evol. Microbiol.">
        <title>The Global Catalogue of Microorganisms (GCM) 10K type strain sequencing project: providing services to taxonomists for standard genome sequencing and annotation.</title>
        <authorList>
            <consortium name="The Broad Institute Genomics Platform"/>
            <consortium name="The Broad Institute Genome Sequencing Center for Infectious Disease"/>
            <person name="Wu L."/>
            <person name="Ma J."/>
        </authorList>
    </citation>
    <scope>NUCLEOTIDE SEQUENCE [LARGE SCALE GENOMIC DNA]</scope>
    <source>
        <strain evidence="2">JCM 3399</strain>
    </source>
</reference>
<name>A0ABQ2UZW7_9ACTN</name>
<sequence length="75" mass="8085">MEGGRVPGLEMQFDPRPGAQYGQIRLLRDVAEPDAADLHSLSSDLFGMVPVWRAGVRFRRPVAPRSSTGPPGGTP</sequence>
<comment type="caution">
    <text evidence="1">The sequence shown here is derived from an EMBL/GenBank/DDBJ whole genome shotgun (WGS) entry which is preliminary data.</text>
</comment>